<dbReference type="OrthoDB" id="9808602at2"/>
<evidence type="ECO:0000256" key="7">
    <source>
        <dbReference type="ARBA" id="ARBA00023169"/>
    </source>
</evidence>
<evidence type="ECO:0000256" key="4">
    <source>
        <dbReference type="ARBA" id="ARBA00022692"/>
    </source>
</evidence>
<evidence type="ECO:0000256" key="3">
    <source>
        <dbReference type="ARBA" id="ARBA00022679"/>
    </source>
</evidence>
<dbReference type="PANTHER" id="PTHR30576:SF0">
    <property type="entry name" value="UNDECAPRENYL-PHOSPHATE N-ACETYLGALACTOSAMINYL 1-PHOSPHATE TRANSFERASE-RELATED"/>
    <property type="match status" value="1"/>
</dbReference>
<evidence type="ECO:0000259" key="9">
    <source>
        <dbReference type="Pfam" id="PF02397"/>
    </source>
</evidence>
<keyword evidence="6 8" id="KW-0472">Membrane</keyword>
<evidence type="ECO:0000256" key="6">
    <source>
        <dbReference type="ARBA" id="ARBA00023136"/>
    </source>
</evidence>
<comment type="similarity">
    <text evidence="2">Belongs to the bacterial sugar transferase family.</text>
</comment>
<dbReference type="EMBL" id="SMZO01000015">
    <property type="protein sequence ID" value="TDL88984.1"/>
    <property type="molecule type" value="Genomic_DNA"/>
</dbReference>
<dbReference type="Pfam" id="PF02397">
    <property type="entry name" value="Bac_transf"/>
    <property type="match status" value="1"/>
</dbReference>
<evidence type="ECO:0000313" key="10">
    <source>
        <dbReference type="EMBL" id="TDL88984.1"/>
    </source>
</evidence>
<sequence>MTEAARIVAWRLRRPSLAPVRIALLAALAEGCGLFLASWFAQFSAVQGFSGWSGVMWSVMFVGWAVPLSASFSGYRLDRLLKPGQGGLPAAGAVCGAALVVEFVGGPGLVIVAGSLPAMIALRFGLAPAAGWAVEQGLTERRAVLVGGGEGAARLIRGLAERADNDIRICGIFDDRAGDRSPDAVLDVPKIGRFDDLVVFCRQAEIDMIIMTLPPEAETRIAALLTQFKVLPVPVHLSAFSRDYRFEDGPDGLSALLPASFRPERRLLKRAFDLSIASLLLVVLAPVLAIVAVLIRLDSPGPVFFRQVRHGFNDRPIRVWKFRSMYHDQADAAAMRVVVRGDPRVTRVGKFLRKSSLDELPQLFNVFGGTLSLVGPRPHAVAAQSSRQEAFDRIVDGYSARHRLPPGITGWAQVNGWRGEVDDPESLRARFAHDLFYIENWSLWFDLAILVRTPISLFDTRRAY</sequence>
<accession>A0A4R6AYZ1</accession>
<name>A0A4R6AYZ1_9RHOB</name>
<keyword evidence="5 8" id="KW-1133">Transmembrane helix</keyword>
<dbReference type="InterPro" id="IPR017475">
    <property type="entry name" value="EPS_sugar_tfrase"/>
</dbReference>
<feature type="domain" description="Bacterial sugar transferase" evidence="9">
    <location>
        <begin position="269"/>
        <end position="458"/>
    </location>
</feature>
<feature type="transmembrane region" description="Helical" evidence="8">
    <location>
        <begin position="271"/>
        <end position="295"/>
    </location>
</feature>
<dbReference type="AlphaFoldDB" id="A0A4R6AYZ1"/>
<proteinExistence type="inferred from homology"/>
<keyword evidence="4 8" id="KW-0812">Transmembrane</keyword>
<dbReference type="GO" id="GO:0016780">
    <property type="term" value="F:phosphotransferase activity, for other substituted phosphate groups"/>
    <property type="evidence" value="ECO:0007669"/>
    <property type="project" value="TreeGrafter"/>
</dbReference>
<evidence type="ECO:0000256" key="1">
    <source>
        <dbReference type="ARBA" id="ARBA00004141"/>
    </source>
</evidence>
<dbReference type="PANTHER" id="PTHR30576">
    <property type="entry name" value="COLANIC BIOSYNTHESIS UDP-GLUCOSE LIPID CARRIER TRANSFERASE"/>
    <property type="match status" value="1"/>
</dbReference>
<comment type="caution">
    <text evidence="10">The sequence shown here is derived from an EMBL/GenBank/DDBJ whole genome shotgun (WGS) entry which is preliminary data.</text>
</comment>
<comment type="subcellular location">
    <subcellularLocation>
        <location evidence="1">Membrane</location>
        <topology evidence="1">Multi-pass membrane protein</topology>
    </subcellularLocation>
</comment>
<dbReference type="GO" id="GO:0000271">
    <property type="term" value="P:polysaccharide biosynthetic process"/>
    <property type="evidence" value="ECO:0007669"/>
    <property type="project" value="UniProtKB-KW"/>
</dbReference>
<dbReference type="InterPro" id="IPR003362">
    <property type="entry name" value="Bact_transf"/>
</dbReference>
<evidence type="ECO:0000256" key="2">
    <source>
        <dbReference type="ARBA" id="ARBA00006464"/>
    </source>
</evidence>
<dbReference type="Pfam" id="PF13727">
    <property type="entry name" value="CoA_binding_3"/>
    <property type="match status" value="1"/>
</dbReference>
<organism evidence="10 11">
    <name type="scientific">Meridianimarinicoccus aquatilis</name>
    <dbReference type="NCBI Taxonomy" id="2552766"/>
    <lineage>
        <taxon>Bacteria</taxon>
        <taxon>Pseudomonadati</taxon>
        <taxon>Pseudomonadota</taxon>
        <taxon>Alphaproteobacteria</taxon>
        <taxon>Rhodobacterales</taxon>
        <taxon>Paracoccaceae</taxon>
        <taxon>Meridianimarinicoccus</taxon>
    </lineage>
</organism>
<dbReference type="Gene3D" id="3.40.50.720">
    <property type="entry name" value="NAD(P)-binding Rossmann-like Domain"/>
    <property type="match status" value="1"/>
</dbReference>
<keyword evidence="3 10" id="KW-0808">Transferase</keyword>
<dbReference type="NCBIfam" id="TIGR03025">
    <property type="entry name" value="EPS_sugtrans"/>
    <property type="match status" value="1"/>
</dbReference>
<dbReference type="GO" id="GO:0016020">
    <property type="term" value="C:membrane"/>
    <property type="evidence" value="ECO:0007669"/>
    <property type="project" value="UniProtKB-SubCell"/>
</dbReference>
<keyword evidence="11" id="KW-1185">Reference proteome</keyword>
<feature type="transmembrane region" description="Helical" evidence="8">
    <location>
        <begin position="54"/>
        <end position="75"/>
    </location>
</feature>
<feature type="transmembrane region" description="Helical" evidence="8">
    <location>
        <begin position="20"/>
        <end position="42"/>
    </location>
</feature>
<evidence type="ECO:0000256" key="5">
    <source>
        <dbReference type="ARBA" id="ARBA00022989"/>
    </source>
</evidence>
<gene>
    <name evidence="10" type="ORF">E2L05_08445</name>
</gene>
<evidence type="ECO:0000256" key="8">
    <source>
        <dbReference type="SAM" id="Phobius"/>
    </source>
</evidence>
<keyword evidence="7" id="KW-0270">Exopolysaccharide synthesis</keyword>
<reference evidence="10 11" key="1">
    <citation type="submission" date="2019-03" db="EMBL/GenBank/DDBJ databases">
        <title>Rhodobacteraceae bacterium SM1902, a new member of the family Rhodobacteraceae isolated from Yantai.</title>
        <authorList>
            <person name="Sun Y."/>
        </authorList>
    </citation>
    <scope>NUCLEOTIDE SEQUENCE [LARGE SCALE GENOMIC DNA]</scope>
    <source>
        <strain evidence="10 11">SM1902</strain>
    </source>
</reference>
<evidence type="ECO:0000313" key="11">
    <source>
        <dbReference type="Proteomes" id="UP000294562"/>
    </source>
</evidence>
<dbReference type="RefSeq" id="WP_133342488.1">
    <property type="nucleotide sequence ID" value="NZ_SMZO01000015.1"/>
</dbReference>
<protein>
    <submittedName>
        <fullName evidence="10">Exopolysaccharide biosynthesis polyprenyl glycosylphosphotransferase</fullName>
    </submittedName>
</protein>
<dbReference type="Proteomes" id="UP000294562">
    <property type="component" value="Unassembled WGS sequence"/>
</dbReference>